<accession>A0A7I9ZV27</accession>
<name>A0A7I9ZV27_9MYCO</name>
<evidence type="ECO:0000256" key="5">
    <source>
        <dbReference type="ARBA" id="ARBA00022575"/>
    </source>
</evidence>
<keyword evidence="9" id="KW-0560">Oxidoreductase</keyword>
<evidence type="ECO:0000256" key="2">
    <source>
        <dbReference type="ARBA" id="ARBA00003535"/>
    </source>
</evidence>
<dbReference type="SUPFAM" id="SSF51412">
    <property type="entry name" value="Inosine monophosphate dehydrogenase (IMPDH)"/>
    <property type="match status" value="1"/>
</dbReference>
<comment type="cofactor">
    <cofactor evidence="1">
        <name>FMN</name>
        <dbReference type="ChEBI" id="CHEBI:58210"/>
    </cofactor>
</comment>
<evidence type="ECO:0000256" key="3">
    <source>
        <dbReference type="ARBA" id="ARBA00009881"/>
    </source>
</evidence>
<evidence type="ECO:0000256" key="7">
    <source>
        <dbReference type="ARBA" id="ARBA00022643"/>
    </source>
</evidence>
<keyword evidence="10" id="KW-0503">Monooxygenase</keyword>
<keyword evidence="8" id="KW-0547">Nucleotide-binding</keyword>
<dbReference type="Gene3D" id="3.20.20.70">
    <property type="entry name" value="Aldolase class I"/>
    <property type="match status" value="1"/>
</dbReference>
<evidence type="ECO:0000256" key="11">
    <source>
        <dbReference type="ARBA" id="ARBA00031155"/>
    </source>
</evidence>
<dbReference type="Proteomes" id="UP000465304">
    <property type="component" value="Unassembled WGS sequence"/>
</dbReference>
<keyword evidence="14" id="KW-1185">Reference proteome</keyword>
<keyword evidence="5" id="KW-0216">Detoxification</keyword>
<evidence type="ECO:0000256" key="4">
    <source>
        <dbReference type="ARBA" id="ARBA00013457"/>
    </source>
</evidence>
<comment type="function">
    <text evidence="2">Nitronate monooxygenase that uses molecular oxygen to catalyze the oxidative denitrification of alkyl nitronates. Acts on propionate 3-nitronate (P3N), the presumed physiological substrate. Probably functions in the detoxification of P3N, a metabolic poison produced by plants and fungi as a defense mechanism.</text>
</comment>
<dbReference type="Pfam" id="PF03060">
    <property type="entry name" value="NMO"/>
    <property type="match status" value="1"/>
</dbReference>
<gene>
    <name evidence="13" type="ORF">MHIP_50010</name>
</gene>
<dbReference type="EMBL" id="BLLB01000002">
    <property type="protein sequence ID" value="GFH04518.1"/>
    <property type="molecule type" value="Genomic_DNA"/>
</dbReference>
<proteinExistence type="inferred from homology"/>
<evidence type="ECO:0000313" key="14">
    <source>
        <dbReference type="Proteomes" id="UP000465304"/>
    </source>
</evidence>
<sequence length="340" mass="34800">MFDVRDLAVPVLIAPMAGGPSTPELAGAGADAGGLGFVPAGYLAAEVFAERLEGAGRLTTGPVGANLFVPQPSAATPAAIGAYADSLAAEAQRYGVSLGEPRFDDDSWAAKIEVLLQLRPAVVSFTFGLPSAEERRRLTDAGIGTIGTVTTMTEARFAAECGVDAVVAQGPSAGGHRGTFDATAAPPDETLDVLVARIVADLDIPVIAAGGLMGAGDVRRVLQAGAVAAQLGTAFLLADEAGSSAVHRAALRDPQFTETVVTRAFSGRYARGLRNRFVDEHEALAPFGYPEVHYLTSPVRAAAVRAGDPQAVNVWAGTGYRQAEPAPAASIVEKLAAQAA</sequence>
<reference evidence="13 14" key="1">
    <citation type="journal article" date="2019" name="Emerg. Microbes Infect.">
        <title>Comprehensive subspecies identification of 175 nontuberculous mycobacteria species based on 7547 genomic profiles.</title>
        <authorList>
            <person name="Matsumoto Y."/>
            <person name="Kinjo T."/>
            <person name="Motooka D."/>
            <person name="Nabeya D."/>
            <person name="Jung N."/>
            <person name="Uechi K."/>
            <person name="Horii T."/>
            <person name="Iida T."/>
            <person name="Fujita J."/>
            <person name="Nakamura S."/>
        </authorList>
    </citation>
    <scope>NUCLEOTIDE SEQUENCE [LARGE SCALE GENOMIC DNA]</scope>
    <source>
        <strain evidence="13 14">JCM 30996</strain>
    </source>
</reference>
<dbReference type="GO" id="GO:0018580">
    <property type="term" value="F:nitronate monooxygenase activity"/>
    <property type="evidence" value="ECO:0007669"/>
    <property type="project" value="InterPro"/>
</dbReference>
<keyword evidence="7" id="KW-0288">FMN</keyword>
<dbReference type="GO" id="GO:0009636">
    <property type="term" value="P:response to toxic substance"/>
    <property type="evidence" value="ECO:0007669"/>
    <property type="project" value="UniProtKB-KW"/>
</dbReference>
<dbReference type="AlphaFoldDB" id="A0A7I9ZV27"/>
<organism evidence="13 14">
    <name type="scientific">Mycolicibacterium hippocampi</name>
    <dbReference type="NCBI Taxonomy" id="659824"/>
    <lineage>
        <taxon>Bacteria</taxon>
        <taxon>Bacillati</taxon>
        <taxon>Actinomycetota</taxon>
        <taxon>Actinomycetes</taxon>
        <taxon>Mycobacteriales</taxon>
        <taxon>Mycobacteriaceae</taxon>
        <taxon>Mycolicibacterium</taxon>
    </lineage>
</organism>
<dbReference type="CDD" id="cd04730">
    <property type="entry name" value="NPD_like"/>
    <property type="match status" value="1"/>
</dbReference>
<dbReference type="GO" id="GO:0000166">
    <property type="term" value="F:nucleotide binding"/>
    <property type="evidence" value="ECO:0007669"/>
    <property type="project" value="UniProtKB-KW"/>
</dbReference>
<dbReference type="RefSeq" id="WP_163893543.1">
    <property type="nucleotide sequence ID" value="NZ_BLLB01000002.1"/>
</dbReference>
<comment type="similarity">
    <text evidence="3">Belongs to the nitronate monooxygenase family. NMO class I subfamily.</text>
</comment>
<evidence type="ECO:0000313" key="13">
    <source>
        <dbReference type="EMBL" id="GFH04518.1"/>
    </source>
</evidence>
<evidence type="ECO:0000256" key="6">
    <source>
        <dbReference type="ARBA" id="ARBA00022630"/>
    </source>
</evidence>
<comment type="caution">
    <text evidence="13">The sequence shown here is derived from an EMBL/GenBank/DDBJ whole genome shotgun (WGS) entry which is preliminary data.</text>
</comment>
<dbReference type="InterPro" id="IPR004136">
    <property type="entry name" value="NMO"/>
</dbReference>
<keyword evidence="6" id="KW-0285">Flavoprotein</keyword>
<evidence type="ECO:0000256" key="8">
    <source>
        <dbReference type="ARBA" id="ARBA00022741"/>
    </source>
</evidence>
<dbReference type="PANTHER" id="PTHR42747:SF3">
    <property type="entry name" value="NITRONATE MONOOXYGENASE-RELATED"/>
    <property type="match status" value="1"/>
</dbReference>
<dbReference type="PANTHER" id="PTHR42747">
    <property type="entry name" value="NITRONATE MONOOXYGENASE-RELATED"/>
    <property type="match status" value="1"/>
</dbReference>
<dbReference type="InterPro" id="IPR013785">
    <property type="entry name" value="Aldolase_TIM"/>
</dbReference>
<comment type="catalytic activity">
    <reaction evidence="12">
        <text>3 propionate 3-nitronate + 3 O2 + H2O = 3 3-oxopropanoate + 2 nitrate + nitrite + H2O2 + 3 H(+)</text>
        <dbReference type="Rhea" id="RHEA:57332"/>
        <dbReference type="ChEBI" id="CHEBI:15377"/>
        <dbReference type="ChEBI" id="CHEBI:15378"/>
        <dbReference type="ChEBI" id="CHEBI:15379"/>
        <dbReference type="ChEBI" id="CHEBI:16240"/>
        <dbReference type="ChEBI" id="CHEBI:16301"/>
        <dbReference type="ChEBI" id="CHEBI:17632"/>
        <dbReference type="ChEBI" id="CHEBI:33190"/>
        <dbReference type="ChEBI" id="CHEBI:136067"/>
    </reaction>
</comment>
<protein>
    <recommendedName>
        <fullName evidence="4">Probable nitronate monooxygenase</fullName>
    </recommendedName>
    <alternativeName>
        <fullName evidence="11">Propionate 3-nitronate monooxygenase</fullName>
    </alternativeName>
</protein>
<dbReference type="FunFam" id="3.20.20.70:FF:000154">
    <property type="entry name" value="Probable nitronate monooxygenase"/>
    <property type="match status" value="1"/>
</dbReference>
<evidence type="ECO:0000256" key="10">
    <source>
        <dbReference type="ARBA" id="ARBA00023033"/>
    </source>
</evidence>
<evidence type="ECO:0000256" key="9">
    <source>
        <dbReference type="ARBA" id="ARBA00023002"/>
    </source>
</evidence>
<evidence type="ECO:0000256" key="12">
    <source>
        <dbReference type="ARBA" id="ARBA00049401"/>
    </source>
</evidence>
<evidence type="ECO:0000256" key="1">
    <source>
        <dbReference type="ARBA" id="ARBA00001917"/>
    </source>
</evidence>